<evidence type="ECO:0000256" key="1">
    <source>
        <dbReference type="HAMAP-Rule" id="MF_01575"/>
    </source>
</evidence>
<dbReference type="SUPFAM" id="SSF102405">
    <property type="entry name" value="MCP/YpsA-like"/>
    <property type="match status" value="1"/>
</dbReference>
<dbReference type="NCBIfam" id="NF010181">
    <property type="entry name" value="PRK13660.1"/>
    <property type="match status" value="1"/>
</dbReference>
<comment type="caution">
    <text evidence="2">The sequence shown here is derived from an EMBL/GenBank/DDBJ whole genome shotgun (WGS) entry which is preliminary data.</text>
</comment>
<evidence type="ECO:0000313" key="2">
    <source>
        <dbReference type="EMBL" id="TPR45037.1"/>
    </source>
</evidence>
<dbReference type="EMBL" id="QUBG01000002">
    <property type="protein sequence ID" value="TPR45037.1"/>
    <property type="molecule type" value="Genomic_DNA"/>
</dbReference>
<dbReference type="AlphaFoldDB" id="A0A9Q8INS9"/>
<evidence type="ECO:0000313" key="3">
    <source>
        <dbReference type="Proteomes" id="UP000784700"/>
    </source>
</evidence>
<gene>
    <name evidence="2" type="ORF">DY130_02265</name>
</gene>
<sequence length="188" mass="22165">MSRLWITGYRSYELGIFKNNDPKKTVIDKVIKDNLSQEIMDGVDWIITGGQLGIEQWSVEVANQLKSEYPDEFKTSVMLPFQKFGEKWNDDNKMSLQRCIQHSDFSASVSNEPYKSPIQLKAYQKFMLTHTDKALLIYDLDHEGKTKYDYNQIKQYSDHNDYDLRMIDFDDLQEAATEYENSIKKFKE</sequence>
<dbReference type="InterPro" id="IPR010697">
    <property type="entry name" value="YspA"/>
</dbReference>
<organism evidence="2 3">
    <name type="scientific">Apilactobacillus micheneri</name>
    <dbReference type="NCBI Taxonomy" id="1899430"/>
    <lineage>
        <taxon>Bacteria</taxon>
        <taxon>Bacillati</taxon>
        <taxon>Bacillota</taxon>
        <taxon>Bacilli</taxon>
        <taxon>Lactobacillales</taxon>
        <taxon>Lactobacillaceae</taxon>
        <taxon>Apilactobacillus</taxon>
    </lineage>
</organism>
<dbReference type="RefSeq" id="WP_140923984.1">
    <property type="nucleotide sequence ID" value="NZ_QUBF01000002.1"/>
</dbReference>
<accession>A0A9Q8INS9</accession>
<dbReference type="PIRSF" id="PIRSF021290">
    <property type="entry name" value="DUF1273"/>
    <property type="match status" value="1"/>
</dbReference>
<protein>
    <recommendedName>
        <fullName evidence="1">UPF0398 protein DY130_02265</fullName>
    </recommendedName>
</protein>
<name>A0A9Q8INS9_9LACO</name>
<comment type="similarity">
    <text evidence="1">Belongs to the UPF0398 family.</text>
</comment>
<proteinExistence type="inferred from homology"/>
<dbReference type="HAMAP" id="MF_01575">
    <property type="entry name" value="UPF0398"/>
    <property type="match status" value="1"/>
</dbReference>
<reference evidence="2" key="1">
    <citation type="submission" date="2018-08" db="EMBL/GenBank/DDBJ databases">
        <title>Comparative genomics of wild bee and flower associated Lactobacillus reveals potential adaptation to the bee host.</title>
        <authorList>
            <person name="Vuong H.Q."/>
            <person name="Mcfrederick Q.S."/>
        </authorList>
    </citation>
    <scope>NUCLEOTIDE SEQUENCE</scope>
    <source>
        <strain evidence="2">HV_63</strain>
    </source>
</reference>
<dbReference type="Pfam" id="PF06908">
    <property type="entry name" value="YpsA"/>
    <property type="match status" value="1"/>
</dbReference>
<dbReference type="Gene3D" id="3.40.50.450">
    <property type="match status" value="1"/>
</dbReference>
<dbReference type="Proteomes" id="UP000784700">
    <property type="component" value="Unassembled WGS sequence"/>
</dbReference>
<dbReference type="PANTHER" id="PTHR38440">
    <property type="entry name" value="UPF0398 PROTEIN YPSA"/>
    <property type="match status" value="1"/>
</dbReference>
<dbReference type="GeneID" id="58108002"/>
<dbReference type="PANTHER" id="PTHR38440:SF1">
    <property type="entry name" value="UPF0398 PROTEIN SPR0331"/>
    <property type="match status" value="1"/>
</dbReference>